<dbReference type="EMBL" id="KV441473">
    <property type="protein sequence ID" value="OAG23491.1"/>
    <property type="molecule type" value="Genomic_DNA"/>
</dbReference>
<dbReference type="Pfam" id="PF06985">
    <property type="entry name" value="HET"/>
    <property type="match status" value="1"/>
</dbReference>
<evidence type="ECO:0000313" key="2">
    <source>
        <dbReference type="EMBL" id="OAG23491.1"/>
    </source>
</evidence>
<accession>A0A177DWA8</accession>
<sequence length="573" mass="65510">MDFSEGRHVDPTHMEVFRQTDQPQRSESCNSVTWDLEQYRALSGNTSSHATLGLIASWATHCVEHHEHCPQRLVSRLPKRVLEITADHVSLKEKPNTPATYVCLSHCWGPDGPAIRLTADTVELLHKGYVTSDLPKTFRDAVDVCKRLGICYLWIDALCIFQDSQEDWKEAAATMAGIYEHAYITIAATFAPDSNGGLFSSVRPLGTRLDKHPHLYIRECLPTFPDDFYTRDLKSWPLLTRAWVYQERRLSPRTVHFCKHQVYWECQTNFDSEDASEYKVWITDADDVDRDLGWGDKVVDSTRQWQKIVSEYTKLELTYDSDRLPAIAALANRMSRLRRADDVYIAGMWRNSILSDLLWESRPFEIGKWGRPVEPRSVRLVPSWSWASVRNANISWRECAFPDTTQIVSLDYTAIGAAHLGEVINTSIVLRTNVLDLTGVVISDSHRPSDSIHEFLRSTPRMDSFRRNNDASIHCTFHQDYNLATADPLYMRGHDPKLLISKATRDSLGGVVVRQITEKPVQYERIGFLHIFTFSLKSSISGPDEIGWNSNGEAQRRVDELIRSLPVEEVMII</sequence>
<dbReference type="VEuPathDB" id="FungiDB:CC77DRAFT_1059179"/>
<dbReference type="STRING" id="5599.A0A177DWA8"/>
<dbReference type="AlphaFoldDB" id="A0A177DWA8"/>
<dbReference type="PANTHER" id="PTHR33112:SF16">
    <property type="entry name" value="HETEROKARYON INCOMPATIBILITY DOMAIN-CONTAINING PROTEIN"/>
    <property type="match status" value="1"/>
</dbReference>
<dbReference type="RefSeq" id="XP_018388912.1">
    <property type="nucleotide sequence ID" value="XM_018528206.1"/>
</dbReference>
<gene>
    <name evidence="2" type="ORF">CC77DRAFT_1059179</name>
</gene>
<feature type="domain" description="Heterokaryon incompatibility" evidence="1">
    <location>
        <begin position="101"/>
        <end position="247"/>
    </location>
</feature>
<evidence type="ECO:0000313" key="3">
    <source>
        <dbReference type="Proteomes" id="UP000077248"/>
    </source>
</evidence>
<dbReference type="KEGG" id="aalt:CC77DRAFT_1059179"/>
<dbReference type="GeneID" id="29113800"/>
<dbReference type="InterPro" id="IPR010730">
    <property type="entry name" value="HET"/>
</dbReference>
<dbReference type="PANTHER" id="PTHR33112">
    <property type="entry name" value="DOMAIN PROTEIN, PUTATIVE-RELATED"/>
    <property type="match status" value="1"/>
</dbReference>
<reference evidence="2 3" key="1">
    <citation type="submission" date="2016-05" db="EMBL/GenBank/DDBJ databases">
        <title>Comparative analysis of secretome profiles of manganese(II)-oxidizing ascomycete fungi.</title>
        <authorList>
            <consortium name="DOE Joint Genome Institute"/>
            <person name="Zeiner C.A."/>
            <person name="Purvine S.O."/>
            <person name="Zink E.M."/>
            <person name="Wu S."/>
            <person name="Pasa-Tolic L."/>
            <person name="Chaput D.L."/>
            <person name="Haridas S."/>
            <person name="Grigoriev I.V."/>
            <person name="Santelli C.M."/>
            <person name="Hansel C.M."/>
        </authorList>
    </citation>
    <scope>NUCLEOTIDE SEQUENCE [LARGE SCALE GENOMIC DNA]</scope>
    <source>
        <strain evidence="2 3">SRC1lrK2f</strain>
    </source>
</reference>
<dbReference type="Proteomes" id="UP000077248">
    <property type="component" value="Unassembled WGS sequence"/>
</dbReference>
<name>A0A177DWA8_ALTAL</name>
<evidence type="ECO:0000259" key="1">
    <source>
        <dbReference type="Pfam" id="PF06985"/>
    </source>
</evidence>
<organism evidence="2 3">
    <name type="scientific">Alternaria alternata</name>
    <name type="common">Alternaria rot fungus</name>
    <name type="synonym">Torula alternata</name>
    <dbReference type="NCBI Taxonomy" id="5599"/>
    <lineage>
        <taxon>Eukaryota</taxon>
        <taxon>Fungi</taxon>
        <taxon>Dikarya</taxon>
        <taxon>Ascomycota</taxon>
        <taxon>Pezizomycotina</taxon>
        <taxon>Dothideomycetes</taxon>
        <taxon>Pleosporomycetidae</taxon>
        <taxon>Pleosporales</taxon>
        <taxon>Pleosporineae</taxon>
        <taxon>Pleosporaceae</taxon>
        <taxon>Alternaria</taxon>
        <taxon>Alternaria sect. Alternaria</taxon>
        <taxon>Alternaria alternata complex</taxon>
    </lineage>
</organism>
<proteinExistence type="predicted"/>
<dbReference type="OMA" id="NISWREC"/>
<keyword evidence="3" id="KW-1185">Reference proteome</keyword>
<protein>
    <submittedName>
        <fullName evidence="2">HET-domain-containing protein</fullName>
    </submittedName>
</protein>